<evidence type="ECO:0000313" key="12">
    <source>
        <dbReference type="Proteomes" id="UP000295554"/>
    </source>
</evidence>
<comment type="subcellular location">
    <subcellularLocation>
        <location evidence="1 10">Periplasm</location>
    </subcellularLocation>
</comment>
<evidence type="ECO:0000256" key="10">
    <source>
        <dbReference type="HAMAP-Rule" id="MF_00240"/>
    </source>
</evidence>
<dbReference type="AlphaFoldDB" id="A0A4V2ZXA5"/>
<comment type="subunit">
    <text evidence="3 10">Monomer.</text>
</comment>
<keyword evidence="6 10" id="KW-0732">Signal</keyword>
<dbReference type="Proteomes" id="UP000295554">
    <property type="component" value="Unassembled WGS sequence"/>
</dbReference>
<organism evidence="11 12">
    <name type="scientific">Seongchinamella unica</name>
    <dbReference type="NCBI Taxonomy" id="2547392"/>
    <lineage>
        <taxon>Bacteria</taxon>
        <taxon>Pseudomonadati</taxon>
        <taxon>Pseudomonadota</taxon>
        <taxon>Gammaproteobacteria</taxon>
        <taxon>Cellvibrionales</taxon>
        <taxon>Halieaceae</taxon>
        <taxon>Seongchinamella</taxon>
    </lineage>
</organism>
<protein>
    <recommendedName>
        <fullName evidence="4 10">Outer-membrane lipoprotein carrier protein</fullName>
    </recommendedName>
</protein>
<evidence type="ECO:0000256" key="3">
    <source>
        <dbReference type="ARBA" id="ARBA00011245"/>
    </source>
</evidence>
<dbReference type="SUPFAM" id="SSF89392">
    <property type="entry name" value="Prokaryotic lipoproteins and lipoprotein localization factors"/>
    <property type="match status" value="1"/>
</dbReference>
<feature type="chain" id="PRO_5021053652" description="Outer-membrane lipoprotein carrier protein" evidence="10">
    <location>
        <begin position="22"/>
        <end position="207"/>
    </location>
</feature>
<feature type="signal peptide" evidence="10">
    <location>
        <begin position="1"/>
        <end position="21"/>
    </location>
</feature>
<name>A0A4V2ZXA5_9GAMM</name>
<dbReference type="PANTHER" id="PTHR35869:SF1">
    <property type="entry name" value="OUTER-MEMBRANE LIPOPROTEIN CARRIER PROTEIN"/>
    <property type="match status" value="1"/>
</dbReference>
<keyword evidence="5 10" id="KW-0813">Transport</keyword>
<sequence length="207" mass="23148" precursor="true">MKKIVLLMVLGLCLVAGIARSDNSATEQLIGLLAGVQQLQGQFRQVQYAQEDETVTANSSGRFKLLKPHYVSWEIDSPDNQLIVADGEHLWHFDRDLETVTRRPVAGQQDLSPLQILAGDTALLRERFLVSRTGQGRFRLAPVDDKAAFKALTLVFVEDRISAMEVVDKLNQRLFIELLAVDGESALTPADFLFEPPEGADLFYHDR</sequence>
<comment type="function">
    <text evidence="10">Participates in the translocation of lipoproteins from the inner membrane to the outer membrane. Only forms a complex with a lipoprotein if the residue after the N-terminal Cys is not an aspartate (The Asp acts as a targeting signal to indicate that the lipoprotein should stay in the inner membrane).</text>
</comment>
<dbReference type="CDD" id="cd16325">
    <property type="entry name" value="LolA"/>
    <property type="match status" value="1"/>
</dbReference>
<evidence type="ECO:0000256" key="5">
    <source>
        <dbReference type="ARBA" id="ARBA00022448"/>
    </source>
</evidence>
<evidence type="ECO:0000256" key="4">
    <source>
        <dbReference type="ARBA" id="ARBA00014035"/>
    </source>
</evidence>
<comment type="similarity">
    <text evidence="2 10">Belongs to the LolA family.</text>
</comment>
<evidence type="ECO:0000256" key="2">
    <source>
        <dbReference type="ARBA" id="ARBA00007615"/>
    </source>
</evidence>
<dbReference type="RefSeq" id="WP_133212252.1">
    <property type="nucleotide sequence ID" value="NZ_SMSE01000002.1"/>
</dbReference>
<dbReference type="InterPro" id="IPR029046">
    <property type="entry name" value="LolA/LolB/LppX"/>
</dbReference>
<evidence type="ECO:0000256" key="9">
    <source>
        <dbReference type="ARBA" id="ARBA00023186"/>
    </source>
</evidence>
<dbReference type="Gene3D" id="2.50.20.10">
    <property type="entry name" value="Lipoprotein localisation LolA/LolB/LppX"/>
    <property type="match status" value="1"/>
</dbReference>
<dbReference type="GO" id="GO:0042953">
    <property type="term" value="P:lipoprotein transport"/>
    <property type="evidence" value="ECO:0007669"/>
    <property type="project" value="InterPro"/>
</dbReference>
<keyword evidence="7 10" id="KW-0574">Periplasm</keyword>
<keyword evidence="9 10" id="KW-0143">Chaperone</keyword>
<dbReference type="EMBL" id="SMSE01000002">
    <property type="protein sequence ID" value="TDG13864.1"/>
    <property type="molecule type" value="Genomic_DNA"/>
</dbReference>
<dbReference type="PANTHER" id="PTHR35869">
    <property type="entry name" value="OUTER-MEMBRANE LIPOPROTEIN CARRIER PROTEIN"/>
    <property type="match status" value="1"/>
</dbReference>
<dbReference type="GO" id="GO:0044874">
    <property type="term" value="P:lipoprotein localization to outer membrane"/>
    <property type="evidence" value="ECO:0007669"/>
    <property type="project" value="UniProtKB-UniRule"/>
</dbReference>
<comment type="caution">
    <text evidence="11">The sequence shown here is derived from an EMBL/GenBank/DDBJ whole genome shotgun (WGS) entry which is preliminary data.</text>
</comment>
<gene>
    <name evidence="10" type="primary">lolA</name>
    <name evidence="11" type="ORF">E2F43_10185</name>
</gene>
<dbReference type="InterPro" id="IPR018323">
    <property type="entry name" value="OM_lipoprot_carrier_LolA_Pbac"/>
</dbReference>
<evidence type="ECO:0000256" key="7">
    <source>
        <dbReference type="ARBA" id="ARBA00022764"/>
    </source>
</evidence>
<dbReference type="GO" id="GO:0030288">
    <property type="term" value="C:outer membrane-bounded periplasmic space"/>
    <property type="evidence" value="ECO:0007669"/>
    <property type="project" value="TreeGrafter"/>
</dbReference>
<evidence type="ECO:0000313" key="11">
    <source>
        <dbReference type="EMBL" id="TDG13864.1"/>
    </source>
</evidence>
<reference evidence="11 12" key="1">
    <citation type="submission" date="2019-03" db="EMBL/GenBank/DDBJ databases">
        <title>Seongchinamella monodicae gen. nov., sp. nov., a novel member of the Gammaproteobacteria isolated from a tidal mudflat of beach.</title>
        <authorList>
            <person name="Yang H.G."/>
            <person name="Kang J.W."/>
            <person name="Lee S.D."/>
        </authorList>
    </citation>
    <scope>NUCLEOTIDE SEQUENCE [LARGE SCALE GENOMIC DNA]</scope>
    <source>
        <strain evidence="11 12">GH4-78</strain>
    </source>
</reference>
<dbReference type="Pfam" id="PF03548">
    <property type="entry name" value="LolA"/>
    <property type="match status" value="1"/>
</dbReference>
<dbReference type="OrthoDB" id="9787361at2"/>
<keyword evidence="8 10" id="KW-0653">Protein transport</keyword>
<accession>A0A4V2ZXA5</accession>
<evidence type="ECO:0000256" key="6">
    <source>
        <dbReference type="ARBA" id="ARBA00022729"/>
    </source>
</evidence>
<keyword evidence="12" id="KW-1185">Reference proteome</keyword>
<evidence type="ECO:0000256" key="1">
    <source>
        <dbReference type="ARBA" id="ARBA00004418"/>
    </source>
</evidence>
<proteinExistence type="inferred from homology"/>
<dbReference type="HAMAP" id="MF_00240">
    <property type="entry name" value="LolA"/>
    <property type="match status" value="1"/>
</dbReference>
<dbReference type="InterPro" id="IPR004564">
    <property type="entry name" value="OM_lipoprot_carrier_LolA-like"/>
</dbReference>
<evidence type="ECO:0000256" key="8">
    <source>
        <dbReference type="ARBA" id="ARBA00022927"/>
    </source>
</evidence>